<evidence type="ECO:0000313" key="5">
    <source>
        <dbReference type="EMBL" id="RHE92113.1"/>
    </source>
</evidence>
<feature type="domain" description="Glycosyl-hydrolase 97 N-terminal" evidence="4">
    <location>
        <begin position="9"/>
        <end position="124"/>
    </location>
</feature>
<evidence type="ECO:0000256" key="2">
    <source>
        <dbReference type="ARBA" id="ARBA00011245"/>
    </source>
</evidence>
<dbReference type="AlphaFoldDB" id="A0A414LC85"/>
<proteinExistence type="predicted"/>
<comment type="subunit">
    <text evidence="2">Monomer.</text>
</comment>
<dbReference type="EMBL" id="QSKV01000006">
    <property type="protein sequence ID" value="RHE92113.1"/>
    <property type="molecule type" value="Genomic_DNA"/>
</dbReference>
<evidence type="ECO:0000256" key="1">
    <source>
        <dbReference type="ARBA" id="ARBA00001913"/>
    </source>
</evidence>
<gene>
    <name evidence="5" type="ORF">DW712_11160</name>
</gene>
<protein>
    <recommendedName>
        <fullName evidence="4">Glycosyl-hydrolase 97 N-terminal domain-containing protein</fullName>
    </recommendedName>
</protein>
<dbReference type="InterPro" id="IPR014718">
    <property type="entry name" value="GH-type_carb-bd"/>
</dbReference>
<accession>A0A414LC85</accession>
<evidence type="ECO:0000256" key="3">
    <source>
        <dbReference type="ARBA" id="ARBA00022837"/>
    </source>
</evidence>
<organism evidence="5 6">
    <name type="scientific">Bacteroides intestinalis</name>
    <dbReference type="NCBI Taxonomy" id="329854"/>
    <lineage>
        <taxon>Bacteria</taxon>
        <taxon>Pseudomonadati</taxon>
        <taxon>Bacteroidota</taxon>
        <taxon>Bacteroidia</taxon>
        <taxon>Bacteroidales</taxon>
        <taxon>Bacteroidaceae</taxon>
        <taxon>Bacteroides</taxon>
    </lineage>
</organism>
<evidence type="ECO:0000259" key="4">
    <source>
        <dbReference type="Pfam" id="PF14508"/>
    </source>
</evidence>
<keyword evidence="3" id="KW-0106">Calcium</keyword>
<evidence type="ECO:0000313" key="6">
    <source>
        <dbReference type="Proteomes" id="UP000285650"/>
    </source>
</evidence>
<dbReference type="Gene3D" id="2.70.98.10">
    <property type="match status" value="1"/>
</dbReference>
<reference evidence="5 6" key="1">
    <citation type="submission" date="2018-08" db="EMBL/GenBank/DDBJ databases">
        <title>A genome reference for cultivated species of the human gut microbiota.</title>
        <authorList>
            <person name="Zou Y."/>
            <person name="Xue W."/>
            <person name="Luo G."/>
        </authorList>
    </citation>
    <scope>NUCLEOTIDE SEQUENCE [LARGE SCALE GENOMIC DNA]</scope>
    <source>
        <strain evidence="5 6">AM27-17</strain>
    </source>
</reference>
<dbReference type="PANTHER" id="PTHR35803">
    <property type="entry name" value="GLUCAN 1,4-ALPHA-GLUCOSIDASE SUSB-RELATED"/>
    <property type="match status" value="1"/>
</dbReference>
<sequence>MRIHFIVIDFTTQDETWTQPWGENKTIRNHYNEMAVHLSDAAATKLILRFRVFDDGVGFRYEYEVSGADSLLITDELTAFNIAQDGTSWSIPANYDTYELLYRTQPVSRIDNANTPMTFIYADGKEADWITNPTAYEIIEKQVTAEDTLSVDMARGGGQAITFMPL</sequence>
<dbReference type="Proteomes" id="UP000285650">
    <property type="component" value="Unassembled WGS sequence"/>
</dbReference>
<name>A0A414LC85_9BACE</name>
<dbReference type="PANTHER" id="PTHR35803:SF1">
    <property type="entry name" value="GLUCAN 1,4-ALPHA-GLUCOSIDASE SUSB"/>
    <property type="match status" value="1"/>
</dbReference>
<dbReference type="InterPro" id="IPR052720">
    <property type="entry name" value="Glycosyl_hydrolase_97"/>
</dbReference>
<dbReference type="GO" id="GO:0030246">
    <property type="term" value="F:carbohydrate binding"/>
    <property type="evidence" value="ECO:0007669"/>
    <property type="project" value="InterPro"/>
</dbReference>
<comment type="caution">
    <text evidence="5">The sequence shown here is derived from an EMBL/GenBank/DDBJ whole genome shotgun (WGS) entry which is preliminary data.</text>
</comment>
<dbReference type="InterPro" id="IPR029486">
    <property type="entry name" value="GH97_N"/>
</dbReference>
<comment type="cofactor">
    <cofactor evidence="1">
        <name>Ca(2+)</name>
        <dbReference type="ChEBI" id="CHEBI:29108"/>
    </cofactor>
</comment>
<dbReference type="Pfam" id="PF14508">
    <property type="entry name" value="GH97_N"/>
    <property type="match status" value="1"/>
</dbReference>